<dbReference type="Proteomes" id="UP000031572">
    <property type="component" value="Unassembled WGS sequence"/>
</dbReference>
<keyword evidence="3" id="KW-1185">Reference proteome</keyword>
<organism evidence="2 3">
    <name type="scientific">Noviherbaspirillum autotrophicum</name>
    <dbReference type="NCBI Taxonomy" id="709839"/>
    <lineage>
        <taxon>Bacteria</taxon>
        <taxon>Pseudomonadati</taxon>
        <taxon>Pseudomonadota</taxon>
        <taxon>Betaproteobacteria</taxon>
        <taxon>Burkholderiales</taxon>
        <taxon>Oxalobacteraceae</taxon>
        <taxon>Noviherbaspirillum</taxon>
    </lineage>
</organism>
<dbReference type="RefSeq" id="WP_040039459.1">
    <property type="nucleotide sequence ID" value="NZ_JWJG01000028.1"/>
</dbReference>
<evidence type="ECO:0000256" key="1">
    <source>
        <dbReference type="SAM" id="SignalP"/>
    </source>
</evidence>
<evidence type="ECO:0000313" key="2">
    <source>
        <dbReference type="EMBL" id="KIF80556.1"/>
    </source>
</evidence>
<dbReference type="OrthoDB" id="9860012at2"/>
<accession>A0A0C2BR63</accession>
<sequence length="136" mass="14626">MKPSSPYVFSFLLAAFAGAAHAAAIQPLRAIAHPGGALEPGTYACRQQYNPAGYTDKVIEVTSATAYAYKGSQRYPGAMTYDAQSGKMVFTSGKLAGAFEAVYGRRDNGWPIFILIDRELAPKADAYDYCARRAGK</sequence>
<comment type="caution">
    <text evidence="2">The sequence shown here is derived from an EMBL/GenBank/DDBJ whole genome shotgun (WGS) entry which is preliminary data.</text>
</comment>
<proteinExistence type="predicted"/>
<reference evidence="2 3" key="1">
    <citation type="submission" date="2014-12" db="EMBL/GenBank/DDBJ databases">
        <title>Denitrispirillum autotrophicum gen. nov., sp. nov., Denitrifying, Facultatively Autotrophic Bacteria Isolated from Rice Paddy Soil.</title>
        <authorList>
            <person name="Ishii S."/>
            <person name="Ashida N."/>
            <person name="Ohno H."/>
            <person name="Otsuka S."/>
            <person name="Yokota A."/>
            <person name="Senoo K."/>
        </authorList>
    </citation>
    <scope>NUCLEOTIDE SEQUENCE [LARGE SCALE GENOMIC DNA]</scope>
    <source>
        <strain evidence="2 3">TSA66</strain>
    </source>
</reference>
<protein>
    <submittedName>
        <fullName evidence="2">Uncharacterized protein</fullName>
    </submittedName>
</protein>
<gene>
    <name evidence="2" type="ORF">TSA66_06585</name>
</gene>
<feature type="signal peptide" evidence="1">
    <location>
        <begin position="1"/>
        <end position="22"/>
    </location>
</feature>
<dbReference type="EMBL" id="JWJG01000028">
    <property type="protein sequence ID" value="KIF80556.1"/>
    <property type="molecule type" value="Genomic_DNA"/>
</dbReference>
<dbReference type="STRING" id="709839.TSA66_06585"/>
<dbReference type="AlphaFoldDB" id="A0A0C2BR63"/>
<feature type="chain" id="PRO_5002146716" evidence="1">
    <location>
        <begin position="23"/>
        <end position="136"/>
    </location>
</feature>
<keyword evidence="1" id="KW-0732">Signal</keyword>
<evidence type="ECO:0000313" key="3">
    <source>
        <dbReference type="Proteomes" id="UP000031572"/>
    </source>
</evidence>
<name>A0A0C2BR63_9BURK</name>